<organism evidence="3 4">
    <name type="scientific">Saccharomonospora amisosensis</name>
    <dbReference type="NCBI Taxonomy" id="1128677"/>
    <lineage>
        <taxon>Bacteria</taxon>
        <taxon>Bacillati</taxon>
        <taxon>Actinomycetota</taxon>
        <taxon>Actinomycetes</taxon>
        <taxon>Pseudonocardiales</taxon>
        <taxon>Pseudonocardiaceae</taxon>
        <taxon>Saccharomonospora</taxon>
    </lineage>
</organism>
<protein>
    <recommendedName>
        <fullName evidence="2">UGSC-like domain-containing protein</fullName>
    </recommendedName>
</protein>
<dbReference type="RefSeq" id="WP_167167690.1">
    <property type="nucleotide sequence ID" value="NZ_JAAOYM010000001.1"/>
</dbReference>
<name>A0A7X5UNI4_9PSEU</name>
<dbReference type="InterPro" id="IPR049831">
    <property type="entry name" value="UGSC_seleno"/>
</dbReference>
<comment type="caution">
    <text evidence="3">The sequence shown here is derived from an EMBL/GenBank/DDBJ whole genome shotgun (WGS) entry which is preliminary data.</text>
</comment>
<sequence length="183" mass="18853">MFDAMIDPTATPTERRRATPLAARPRSLAGRTVGLLANTKTNAEAMLDAVGSLLNERQGVAGLVRRKKLSITDPVPGDILADLTEQCDVVVVGVGDCGSCSASAIADGLAVENAGIPAVVICTEAFVASADAMADLQGSPGYRYVRIPHPLALLDEAGVAERAEQVLDDIVDVLTADTATVAA</sequence>
<dbReference type="AlphaFoldDB" id="A0A7X5UNI4"/>
<reference evidence="3 4" key="1">
    <citation type="submission" date="2020-03" db="EMBL/GenBank/DDBJ databases">
        <title>Sequencing the genomes of 1000 actinobacteria strains.</title>
        <authorList>
            <person name="Klenk H.-P."/>
        </authorList>
    </citation>
    <scope>NUCLEOTIDE SEQUENCE [LARGE SCALE GENOMIC DNA]</scope>
    <source>
        <strain evidence="3 4">DSM 45685</strain>
    </source>
</reference>
<evidence type="ECO:0000313" key="4">
    <source>
        <dbReference type="Proteomes" id="UP000545493"/>
    </source>
</evidence>
<proteinExistence type="predicted"/>
<keyword evidence="4" id="KW-1185">Reference proteome</keyword>
<evidence type="ECO:0000259" key="2">
    <source>
        <dbReference type="Pfam" id="PF24696"/>
    </source>
</evidence>
<dbReference type="InterPro" id="IPR057767">
    <property type="entry name" value="UGSC-like_dom"/>
</dbReference>
<gene>
    <name evidence="3" type="ORF">FHU38_001346</name>
</gene>
<evidence type="ECO:0000313" key="3">
    <source>
        <dbReference type="EMBL" id="NIJ11002.1"/>
    </source>
</evidence>
<dbReference type="Proteomes" id="UP000545493">
    <property type="component" value="Unassembled WGS sequence"/>
</dbReference>
<dbReference type="Pfam" id="PF24696">
    <property type="entry name" value="UGSC"/>
    <property type="match status" value="1"/>
</dbReference>
<dbReference type="NCBIfam" id="NF041046">
    <property type="entry name" value="UGSC_fam"/>
    <property type="match status" value="1"/>
</dbReference>
<feature type="domain" description="UGSC-like" evidence="2">
    <location>
        <begin position="5"/>
        <end position="175"/>
    </location>
</feature>
<feature type="region of interest" description="Disordered" evidence="1">
    <location>
        <begin position="1"/>
        <end position="21"/>
    </location>
</feature>
<evidence type="ECO:0000256" key="1">
    <source>
        <dbReference type="SAM" id="MobiDB-lite"/>
    </source>
</evidence>
<accession>A0A7X5UNI4</accession>
<dbReference type="EMBL" id="JAAOYM010000001">
    <property type="protein sequence ID" value="NIJ11002.1"/>
    <property type="molecule type" value="Genomic_DNA"/>
</dbReference>